<dbReference type="PANTHER" id="PTHR33204:SF37">
    <property type="entry name" value="HTH-TYPE TRANSCRIPTIONAL REGULATOR YODB"/>
    <property type="match status" value="1"/>
</dbReference>
<dbReference type="InterPro" id="IPR036390">
    <property type="entry name" value="WH_DNA-bd_sf"/>
</dbReference>
<evidence type="ECO:0000256" key="2">
    <source>
        <dbReference type="ARBA" id="ARBA00023125"/>
    </source>
</evidence>
<dbReference type="PANTHER" id="PTHR33204">
    <property type="entry name" value="TRANSCRIPTIONAL REGULATOR, MARR FAMILY"/>
    <property type="match status" value="1"/>
</dbReference>
<evidence type="ECO:0000256" key="3">
    <source>
        <dbReference type="ARBA" id="ARBA00023163"/>
    </source>
</evidence>
<dbReference type="InterPro" id="IPR036388">
    <property type="entry name" value="WH-like_DNA-bd_sf"/>
</dbReference>
<reference evidence="5" key="1">
    <citation type="submission" date="2020-02" db="EMBL/GenBank/DDBJ databases">
        <authorList>
            <person name="Meier V. D."/>
        </authorList>
    </citation>
    <scope>NUCLEOTIDE SEQUENCE</scope>
    <source>
        <strain evidence="5">AVDCRST_MAG18</strain>
    </source>
</reference>
<organism evidence="5">
    <name type="scientific">uncultured Thermomicrobiales bacterium</name>
    <dbReference type="NCBI Taxonomy" id="1645740"/>
    <lineage>
        <taxon>Bacteria</taxon>
        <taxon>Pseudomonadati</taxon>
        <taxon>Thermomicrobiota</taxon>
        <taxon>Thermomicrobia</taxon>
        <taxon>Thermomicrobiales</taxon>
        <taxon>environmental samples</taxon>
    </lineage>
</organism>
<name>A0A6J4UPL9_9BACT</name>
<evidence type="ECO:0000313" key="5">
    <source>
        <dbReference type="EMBL" id="CAA9556439.1"/>
    </source>
</evidence>
<dbReference type="Pfam" id="PF01638">
    <property type="entry name" value="HxlR"/>
    <property type="match status" value="1"/>
</dbReference>
<dbReference type="Gene3D" id="1.10.10.10">
    <property type="entry name" value="Winged helix-like DNA-binding domain superfamily/Winged helix DNA-binding domain"/>
    <property type="match status" value="1"/>
</dbReference>
<dbReference type="GO" id="GO:0003677">
    <property type="term" value="F:DNA binding"/>
    <property type="evidence" value="ECO:0007669"/>
    <property type="project" value="UniProtKB-KW"/>
</dbReference>
<dbReference type="SUPFAM" id="SSF46785">
    <property type="entry name" value="Winged helix' DNA-binding domain"/>
    <property type="match status" value="1"/>
</dbReference>
<evidence type="ECO:0000259" key="4">
    <source>
        <dbReference type="PROSITE" id="PS51118"/>
    </source>
</evidence>
<keyword evidence="2" id="KW-0238">DNA-binding</keyword>
<keyword evidence="1" id="KW-0805">Transcription regulation</keyword>
<dbReference type="EMBL" id="CADCWN010000053">
    <property type="protein sequence ID" value="CAA9556439.1"/>
    <property type="molecule type" value="Genomic_DNA"/>
</dbReference>
<accession>A0A6J4UPL9</accession>
<evidence type="ECO:0000256" key="1">
    <source>
        <dbReference type="ARBA" id="ARBA00023015"/>
    </source>
</evidence>
<dbReference type="AlphaFoldDB" id="A0A6J4UPL9"/>
<feature type="domain" description="HTH hxlR-type" evidence="4">
    <location>
        <begin position="23"/>
        <end position="122"/>
    </location>
</feature>
<proteinExistence type="predicted"/>
<sequence>MTGTIENDTKNDITITAFDDAFCPHFHRAVELIGRRWAGAIVRALLCGVGRFGALAEAIPEISDRMLSERLKELEAEGIVARTVIPATPVRVEYALTEKGRALAPVLAAIGAWAGEWGMASPES</sequence>
<dbReference type="InterPro" id="IPR002577">
    <property type="entry name" value="HTH_HxlR"/>
</dbReference>
<gene>
    <name evidence="5" type="ORF">AVDCRST_MAG18-710</name>
</gene>
<protein>
    <submittedName>
        <fullName evidence="5">Transcriptional regulator, HxlR family</fullName>
    </submittedName>
</protein>
<keyword evidence="3" id="KW-0804">Transcription</keyword>
<dbReference type="PROSITE" id="PS51118">
    <property type="entry name" value="HTH_HXLR"/>
    <property type="match status" value="1"/>
</dbReference>